<gene>
    <name evidence="1" type="ORF">Harvfovirus12_17</name>
</gene>
<name>A0A3G5A441_9VIRU</name>
<dbReference type="PRINTS" id="PR00633">
    <property type="entry name" value="RCCNDNSATION"/>
</dbReference>
<dbReference type="Gene3D" id="2.130.10.30">
    <property type="entry name" value="Regulator of chromosome condensation 1/beta-lactamase-inhibitor protein II"/>
    <property type="match status" value="2"/>
</dbReference>
<dbReference type="PANTHER" id="PTHR45982:SF1">
    <property type="entry name" value="REGULATOR OF CHROMOSOME CONDENSATION"/>
    <property type="match status" value="1"/>
</dbReference>
<dbReference type="InterPro" id="IPR051553">
    <property type="entry name" value="Ran_GTPase-activating"/>
</dbReference>
<proteinExistence type="predicted"/>
<dbReference type="PROSITE" id="PS50012">
    <property type="entry name" value="RCC1_3"/>
    <property type="match status" value="4"/>
</dbReference>
<dbReference type="Pfam" id="PF13540">
    <property type="entry name" value="RCC1_2"/>
    <property type="match status" value="5"/>
</dbReference>
<organism evidence="1">
    <name type="scientific">Harvfovirus sp</name>
    <dbReference type="NCBI Taxonomy" id="2487768"/>
    <lineage>
        <taxon>Viruses</taxon>
        <taxon>Varidnaviria</taxon>
        <taxon>Bamfordvirae</taxon>
        <taxon>Nucleocytoviricota</taxon>
        <taxon>Megaviricetes</taxon>
        <taxon>Imitervirales</taxon>
        <taxon>Mimiviridae</taxon>
        <taxon>Klosneuvirinae</taxon>
    </lineage>
</organism>
<dbReference type="PANTHER" id="PTHR45982">
    <property type="entry name" value="REGULATOR OF CHROMOSOME CONDENSATION"/>
    <property type="match status" value="1"/>
</dbReference>
<dbReference type="InterPro" id="IPR000408">
    <property type="entry name" value="Reg_chr_condens"/>
</dbReference>
<dbReference type="InterPro" id="IPR009091">
    <property type="entry name" value="RCC1/BLIP-II"/>
</dbReference>
<dbReference type="EMBL" id="MK072254">
    <property type="protein sequence ID" value="AYV80981.1"/>
    <property type="molecule type" value="Genomic_DNA"/>
</dbReference>
<accession>A0A3G5A441</accession>
<sequence>MSGSDFLLSDVYIAERSELPKAGMDEITLVRALPIDLQYIVSSYYHQIGFIFRDTERVKYDWFRLLKLNFEQSYSKITYTNTDIKTIYLRKCSSSSTISCGGVFTIMKQPDGTLMFCGTNTSSFNKDDRTSTQFNEIKGIPKNIAQIISGSNSTIILLTDGTLMSRGSNTSGQLGHGDKISRHLFKKIENMPKNVAEIAIGGSHTIIRLTDGTLMSCGTNNHGELGLDDFIHRSTFEQIRSLPKNIVQIVCGFDHTMIRLSDGTVMSCGCNSSGQLGLGDTLERKVFHKIPNIPKNVAEIYANLNQSIIKLTDGTLMISGRNCYNSFDATWFDNVTFKEMYSIPKNIVEISCGFYNVIIKLSDGTLMGYGWNRYGQLGLGDQITRTTFVEIDTIPKNIEEISCGASHTIIKLTDGRLMSCGYNASGELGLKDTTDRYIFTEINYFGL</sequence>
<reference evidence="1" key="1">
    <citation type="submission" date="2018-10" db="EMBL/GenBank/DDBJ databases">
        <title>Hidden diversity of soil giant viruses.</title>
        <authorList>
            <person name="Schulz F."/>
            <person name="Alteio L."/>
            <person name="Goudeau D."/>
            <person name="Ryan E.M."/>
            <person name="Malmstrom R.R."/>
            <person name="Blanchard J."/>
            <person name="Woyke T."/>
        </authorList>
    </citation>
    <scope>NUCLEOTIDE SEQUENCE</scope>
    <source>
        <strain evidence="1">HAV1</strain>
    </source>
</reference>
<protein>
    <submittedName>
        <fullName evidence="1">Chromosome condensation regulator</fullName>
    </submittedName>
</protein>
<dbReference type="GO" id="GO:0005085">
    <property type="term" value="F:guanyl-nucleotide exchange factor activity"/>
    <property type="evidence" value="ECO:0007669"/>
    <property type="project" value="TreeGrafter"/>
</dbReference>
<evidence type="ECO:0000313" key="1">
    <source>
        <dbReference type="EMBL" id="AYV80981.1"/>
    </source>
</evidence>
<dbReference type="SUPFAM" id="SSF50985">
    <property type="entry name" value="RCC1/BLIP-II"/>
    <property type="match status" value="1"/>
</dbReference>